<evidence type="ECO:0000313" key="2">
    <source>
        <dbReference type="WBParaSite" id="ALUE_0001417501-mRNA-1"/>
    </source>
</evidence>
<sequence>MLEHSKSLYVSTPPGLAALENSTPIVGKPDSAITSGRQTVQTSIEKLCQSWRALNASGVVLTFTTYACITVDAMRACRAER</sequence>
<dbReference type="AlphaFoldDB" id="A0A0M3I9M0"/>
<evidence type="ECO:0000313" key="1">
    <source>
        <dbReference type="Proteomes" id="UP000036681"/>
    </source>
</evidence>
<name>A0A0M3I9M0_ASCLU</name>
<dbReference type="WBParaSite" id="ALUE_0001417501-mRNA-1">
    <property type="protein sequence ID" value="ALUE_0001417501-mRNA-1"/>
    <property type="gene ID" value="ALUE_0001417501"/>
</dbReference>
<proteinExistence type="predicted"/>
<organism evidence="1 2">
    <name type="scientific">Ascaris lumbricoides</name>
    <name type="common">Giant roundworm</name>
    <dbReference type="NCBI Taxonomy" id="6252"/>
    <lineage>
        <taxon>Eukaryota</taxon>
        <taxon>Metazoa</taxon>
        <taxon>Ecdysozoa</taxon>
        <taxon>Nematoda</taxon>
        <taxon>Chromadorea</taxon>
        <taxon>Rhabditida</taxon>
        <taxon>Spirurina</taxon>
        <taxon>Ascaridomorpha</taxon>
        <taxon>Ascaridoidea</taxon>
        <taxon>Ascarididae</taxon>
        <taxon>Ascaris</taxon>
    </lineage>
</organism>
<keyword evidence="1" id="KW-1185">Reference proteome</keyword>
<protein>
    <submittedName>
        <fullName evidence="2">Uncharacterized protein</fullName>
    </submittedName>
</protein>
<accession>A0A0M3I9M0</accession>
<dbReference type="Proteomes" id="UP000036681">
    <property type="component" value="Unplaced"/>
</dbReference>
<reference evidence="2" key="1">
    <citation type="submission" date="2017-02" db="UniProtKB">
        <authorList>
            <consortium name="WormBaseParasite"/>
        </authorList>
    </citation>
    <scope>IDENTIFICATION</scope>
</reference>